<dbReference type="GeneID" id="98569292"/>
<dbReference type="GO" id="GO:0000287">
    <property type="term" value="F:magnesium ion binding"/>
    <property type="evidence" value="ECO:0007669"/>
    <property type="project" value="TreeGrafter"/>
</dbReference>
<keyword evidence="2" id="KW-1185">Reference proteome</keyword>
<dbReference type="Pfam" id="PF08282">
    <property type="entry name" value="Hydrolase_3"/>
    <property type="match status" value="1"/>
</dbReference>
<dbReference type="AlphaFoldDB" id="A0A429ZFI1"/>
<dbReference type="NCBIfam" id="TIGR00099">
    <property type="entry name" value="Cof-subfamily"/>
    <property type="match status" value="1"/>
</dbReference>
<protein>
    <recommendedName>
        <fullName evidence="3">Haloacid dehalogenase</fullName>
    </recommendedName>
</protein>
<accession>A0A429ZFI1</accession>
<dbReference type="PANTHER" id="PTHR10000:SF8">
    <property type="entry name" value="HAD SUPERFAMILY HYDROLASE-LIKE, TYPE 3"/>
    <property type="match status" value="1"/>
</dbReference>
<dbReference type="PANTHER" id="PTHR10000">
    <property type="entry name" value="PHOSPHOSERINE PHOSPHATASE"/>
    <property type="match status" value="1"/>
</dbReference>
<dbReference type="SFLD" id="SFLDS00003">
    <property type="entry name" value="Haloacid_Dehalogenase"/>
    <property type="match status" value="1"/>
</dbReference>
<dbReference type="CDD" id="cd07516">
    <property type="entry name" value="HAD_Pase"/>
    <property type="match status" value="1"/>
</dbReference>
<sequence>MYKLIVSDLDETLIDSNGHVSQENLAAISKAQELGIRFVPATGRSFNDFQHILKMTNVAQQTDQYSISYNGGVITENKDNRLLTTTAIPFPLAKKLFAIGLNHDVLIHVFTLDNIHTLRMNDNEKAYLDGHVELTFLTSESIDHLLETPIIKISFQHLDNDYLRQIETTLTPELAARFDVNYSSHRYIEFNPKGINKGNALIELMAMLNVKPEEVLAIGDNMNDRTLIQTAGTGISVANGVPELKELADYICTSTNDQSAVAEALETFIFNPKK</sequence>
<dbReference type="OrthoDB" id="9790031at2"/>
<evidence type="ECO:0000313" key="1">
    <source>
        <dbReference type="EMBL" id="RST92394.1"/>
    </source>
</evidence>
<dbReference type="InterPro" id="IPR000150">
    <property type="entry name" value="Cof"/>
</dbReference>
<dbReference type="Gene3D" id="3.40.50.1000">
    <property type="entry name" value="HAD superfamily/HAD-like"/>
    <property type="match status" value="1"/>
</dbReference>
<comment type="caution">
    <text evidence="1">The sequence shown here is derived from an EMBL/GenBank/DDBJ whole genome shotgun (WGS) entry which is preliminary data.</text>
</comment>
<dbReference type="NCBIfam" id="TIGR01484">
    <property type="entry name" value="HAD-SF-IIB"/>
    <property type="match status" value="1"/>
</dbReference>
<dbReference type="InterPro" id="IPR036412">
    <property type="entry name" value="HAD-like_sf"/>
</dbReference>
<dbReference type="SFLD" id="SFLDG01140">
    <property type="entry name" value="C2.B:_Phosphomannomutase_and_P"/>
    <property type="match status" value="1"/>
</dbReference>
<reference evidence="1 2" key="1">
    <citation type="submission" date="2017-05" db="EMBL/GenBank/DDBJ databases">
        <title>Vagococcus spp. assemblies.</title>
        <authorList>
            <person name="Gulvik C.A."/>
        </authorList>
    </citation>
    <scope>NUCLEOTIDE SEQUENCE [LARGE SCALE GENOMIC DNA]</scope>
    <source>
        <strain evidence="1 2">NCFB 2777</strain>
    </source>
</reference>
<name>A0A429ZFI1_9ENTE</name>
<dbReference type="SUPFAM" id="SSF56784">
    <property type="entry name" value="HAD-like"/>
    <property type="match status" value="1"/>
</dbReference>
<dbReference type="InterPro" id="IPR023214">
    <property type="entry name" value="HAD_sf"/>
</dbReference>
<dbReference type="GO" id="GO:0005829">
    <property type="term" value="C:cytosol"/>
    <property type="evidence" value="ECO:0007669"/>
    <property type="project" value="TreeGrafter"/>
</dbReference>
<dbReference type="InterPro" id="IPR006379">
    <property type="entry name" value="HAD-SF_hydro_IIB"/>
</dbReference>
<dbReference type="EMBL" id="NGJU01000023">
    <property type="protein sequence ID" value="RST92394.1"/>
    <property type="molecule type" value="Genomic_DNA"/>
</dbReference>
<proteinExistence type="predicted"/>
<dbReference type="RefSeq" id="WP_126781888.1">
    <property type="nucleotide sequence ID" value="NZ_NGJU01000023.1"/>
</dbReference>
<evidence type="ECO:0008006" key="3">
    <source>
        <dbReference type="Google" id="ProtNLM"/>
    </source>
</evidence>
<gene>
    <name evidence="1" type="ORF">CBF35_13150</name>
</gene>
<dbReference type="Gene3D" id="3.30.1240.10">
    <property type="match status" value="1"/>
</dbReference>
<dbReference type="Proteomes" id="UP000287239">
    <property type="component" value="Unassembled WGS sequence"/>
</dbReference>
<organism evidence="1 2">
    <name type="scientific">Vagococcus salmoninarum</name>
    <dbReference type="NCBI Taxonomy" id="2739"/>
    <lineage>
        <taxon>Bacteria</taxon>
        <taxon>Bacillati</taxon>
        <taxon>Bacillota</taxon>
        <taxon>Bacilli</taxon>
        <taxon>Lactobacillales</taxon>
        <taxon>Enterococcaceae</taxon>
        <taxon>Vagococcus</taxon>
    </lineage>
</organism>
<dbReference type="GO" id="GO:0016791">
    <property type="term" value="F:phosphatase activity"/>
    <property type="evidence" value="ECO:0007669"/>
    <property type="project" value="TreeGrafter"/>
</dbReference>
<evidence type="ECO:0000313" key="2">
    <source>
        <dbReference type="Proteomes" id="UP000287239"/>
    </source>
</evidence>